<dbReference type="Proteomes" id="UP000419017">
    <property type="component" value="Unassembled WGS sequence"/>
</dbReference>
<keyword evidence="2" id="KW-1185">Reference proteome</keyword>
<dbReference type="EMBL" id="CABWIB010000001">
    <property type="protein sequence ID" value="VWL85954.1"/>
    <property type="molecule type" value="Genomic_DNA"/>
</dbReference>
<protein>
    <submittedName>
        <fullName evidence="1">Uncharacterized protein</fullName>
    </submittedName>
</protein>
<proteinExistence type="predicted"/>
<reference evidence="1 2" key="1">
    <citation type="submission" date="2019-10" db="EMBL/GenBank/DDBJ databases">
        <authorList>
            <person name="Blom J."/>
        </authorList>
    </citation>
    <scope>NUCLEOTIDE SEQUENCE [LARGE SCALE GENOMIC DNA]</scope>
    <source>
        <strain evidence="1 2">ES3154-GLU</strain>
    </source>
</reference>
<evidence type="ECO:0000313" key="2">
    <source>
        <dbReference type="Proteomes" id="UP000419017"/>
    </source>
</evidence>
<dbReference type="RefSeq" id="WP_156683905.1">
    <property type="nucleotide sequence ID" value="NZ_CABWIB010000001.1"/>
</dbReference>
<dbReference type="AlphaFoldDB" id="A0A6I8MFM5"/>
<accession>A0A6I8MFM5</accession>
<dbReference type="InterPro" id="IPR019062">
    <property type="entry name" value="Restrct_endonuc_II_HpaII"/>
</dbReference>
<sequence>MAQNRGEWSELYAILYLLLDEKLKIVNSDFDVKRDNIFKIKEIISNNKKSNILKFKILENDILLTFDDVEISINKKDISSQKEELLNSIQKAPKSKGSFGIPKIKKWLLEKGITSNIKADNKSKEDITLLNFDNLKNNEVLLGYSIKSQLGKPATILNSSKQTDFKYIVNGIDDKYIDEINAINTPKKLFDRVNKIYELGGSIEFSEVVSDKFNNNLELVDTKLPSALAEALLNSYIYGTKDLEKLFSMSTIYSKKIYKKKLEDFLLAISFNMNPSENWDGEKKVNGGIIVVSNDGNVYVLDLVYHEKEVKEYLLKNTKLDSPSSTRYDMLNLRKENGKIVFTLNLQVRYK</sequence>
<dbReference type="Pfam" id="PF09561">
    <property type="entry name" value="RE_HpaII"/>
    <property type="match status" value="1"/>
</dbReference>
<name>A0A6I8MFM5_9FUSO</name>
<evidence type="ECO:0000313" key="1">
    <source>
        <dbReference type="EMBL" id="VWL85954.1"/>
    </source>
</evidence>
<gene>
    <name evidence="1" type="ORF">OMES3154_01245</name>
</gene>
<organism evidence="1 2">
    <name type="scientific">Oceanivirga miroungae</name>
    <dbReference type="NCBI Taxonomy" id="1130046"/>
    <lineage>
        <taxon>Bacteria</taxon>
        <taxon>Fusobacteriati</taxon>
        <taxon>Fusobacteriota</taxon>
        <taxon>Fusobacteriia</taxon>
        <taxon>Fusobacteriales</taxon>
        <taxon>Leptotrichiaceae</taxon>
        <taxon>Oceanivirga</taxon>
    </lineage>
</organism>